<evidence type="ECO:0000313" key="3">
    <source>
        <dbReference type="Proteomes" id="UP000639643"/>
    </source>
</evidence>
<keyword evidence="3" id="KW-1185">Reference proteome</keyword>
<dbReference type="EMBL" id="WIGM01000281">
    <property type="protein sequence ID" value="KAF6830605.1"/>
    <property type="molecule type" value="Genomic_DNA"/>
</dbReference>
<dbReference type="AlphaFoldDB" id="A0A8H6KFY6"/>
<reference evidence="2" key="1">
    <citation type="journal article" date="2020" name="Phytopathology">
        <title>Genome Sequence Resources of Colletotrichum truncatum, C. plurivorum, C. musicola, and C. sojae: Four Species Pathogenic to Soybean (Glycine max).</title>
        <authorList>
            <person name="Rogerio F."/>
            <person name="Boufleur T.R."/>
            <person name="Ciampi-Guillardi M."/>
            <person name="Sukno S.A."/>
            <person name="Thon M.R."/>
            <person name="Massola Junior N.S."/>
            <person name="Baroncelli R."/>
        </authorList>
    </citation>
    <scope>NUCLEOTIDE SEQUENCE</scope>
    <source>
        <strain evidence="2">LFN0074</strain>
    </source>
</reference>
<name>A0A8H6KFY6_9PEZI</name>
<organism evidence="2 3">
    <name type="scientific">Colletotrichum musicola</name>
    <dbReference type="NCBI Taxonomy" id="2175873"/>
    <lineage>
        <taxon>Eukaryota</taxon>
        <taxon>Fungi</taxon>
        <taxon>Dikarya</taxon>
        <taxon>Ascomycota</taxon>
        <taxon>Pezizomycotina</taxon>
        <taxon>Sordariomycetes</taxon>
        <taxon>Hypocreomycetidae</taxon>
        <taxon>Glomerellales</taxon>
        <taxon>Glomerellaceae</taxon>
        <taxon>Colletotrichum</taxon>
        <taxon>Colletotrichum orchidearum species complex</taxon>
    </lineage>
</organism>
<accession>A0A8H6KFY6</accession>
<feature type="region of interest" description="Disordered" evidence="1">
    <location>
        <begin position="113"/>
        <end position="135"/>
    </location>
</feature>
<evidence type="ECO:0000256" key="1">
    <source>
        <dbReference type="SAM" id="MobiDB-lite"/>
    </source>
</evidence>
<proteinExistence type="predicted"/>
<feature type="region of interest" description="Disordered" evidence="1">
    <location>
        <begin position="33"/>
        <end position="61"/>
    </location>
</feature>
<comment type="caution">
    <text evidence="2">The sequence shown here is derived from an EMBL/GenBank/DDBJ whole genome shotgun (WGS) entry which is preliminary data.</text>
</comment>
<sequence length="135" mass="14249">MTSILHPFSGILDLEIGLFPPGRFSSGCFPAGNALGSHKSSQEPNPPSLALTPSEPDDPADCHAVCHMHPRTRDPPCTSRYASSHEATPATADAAAMSALGIMYLDLCSMMAPSSASANPSEEKSPVEHLQFSER</sequence>
<protein>
    <submittedName>
        <fullName evidence="2">Uncharacterized protein</fullName>
    </submittedName>
</protein>
<gene>
    <name evidence="2" type="ORF">CMUS01_07677</name>
</gene>
<evidence type="ECO:0000313" key="2">
    <source>
        <dbReference type="EMBL" id="KAF6830605.1"/>
    </source>
</evidence>
<feature type="compositionally biased region" description="Basic and acidic residues" evidence="1">
    <location>
        <begin position="121"/>
        <end position="135"/>
    </location>
</feature>
<dbReference type="Proteomes" id="UP000639643">
    <property type="component" value="Unassembled WGS sequence"/>
</dbReference>